<evidence type="ECO:0000313" key="10">
    <source>
        <dbReference type="EMBL" id="KAI9161769.1"/>
    </source>
</evidence>
<evidence type="ECO:0000256" key="3">
    <source>
        <dbReference type="ARBA" id="ARBA00023015"/>
    </source>
</evidence>
<feature type="compositionally biased region" description="Low complexity" evidence="7">
    <location>
        <begin position="151"/>
        <end position="166"/>
    </location>
</feature>
<dbReference type="InterPro" id="IPR051953">
    <property type="entry name" value="Plant_SW-associated_TFs"/>
</dbReference>
<dbReference type="GO" id="GO:0003677">
    <property type="term" value="F:DNA binding"/>
    <property type="evidence" value="ECO:0007669"/>
    <property type="project" value="UniProtKB-KW"/>
</dbReference>
<dbReference type="PROSITE" id="PS51294">
    <property type="entry name" value="HTH_MYB"/>
    <property type="match status" value="2"/>
</dbReference>
<feature type="domain" description="HTH myb-type" evidence="9">
    <location>
        <begin position="13"/>
        <end position="66"/>
    </location>
</feature>
<accession>A0AAD5NJD9</accession>
<proteinExistence type="predicted"/>
<dbReference type="InterPro" id="IPR009057">
    <property type="entry name" value="Homeodomain-like_sf"/>
</dbReference>
<evidence type="ECO:0000256" key="5">
    <source>
        <dbReference type="ARBA" id="ARBA00023163"/>
    </source>
</evidence>
<feature type="domain" description="HTH myb-type" evidence="9">
    <location>
        <begin position="67"/>
        <end position="121"/>
    </location>
</feature>
<dbReference type="PROSITE" id="PS50090">
    <property type="entry name" value="MYB_LIKE"/>
    <property type="match status" value="2"/>
</dbReference>
<evidence type="ECO:0000256" key="1">
    <source>
        <dbReference type="ARBA" id="ARBA00004123"/>
    </source>
</evidence>
<dbReference type="PANTHER" id="PTHR47997:SF28">
    <property type="entry name" value="TRANSCRIPTION FACTOR MYB15-LIKE"/>
    <property type="match status" value="1"/>
</dbReference>
<evidence type="ECO:0000256" key="7">
    <source>
        <dbReference type="SAM" id="MobiDB-lite"/>
    </source>
</evidence>
<feature type="compositionally biased region" description="Basic and acidic residues" evidence="7">
    <location>
        <begin position="301"/>
        <end position="322"/>
    </location>
</feature>
<dbReference type="Pfam" id="PF00249">
    <property type="entry name" value="Myb_DNA-binding"/>
    <property type="match status" value="2"/>
</dbReference>
<feature type="region of interest" description="Disordered" evidence="7">
    <location>
        <begin position="149"/>
        <end position="179"/>
    </location>
</feature>
<sequence>MVKSTRSSVTVMKTKLRKGAWSLEEDQKLIAYIHSRHGNWNWVVIPKAAGLLRTGKSCRLRWLNYLRPGIKHGNFSQEEDESIIKLHQQLGNRWSTIASRLPGRTDNEIKNHWHTHLKKYCLKKNNILQETETDDPSEDDDLLLSNLQKPSNVNANSSQLSSSSSSRDPAGEIYNNQTIEENDWSSQTYVELQRSWDPVPASFPMEGLYGTTTYTLASYYDAGDDNKEVISFPVHSQKCRSKAMQIAVGTSGVGLATLKGDDKNKIEVIGDGIHAAELTRLLRKKFRYAFVESVGAAASSGEKKEGGGKKEEGKNEAKMEME</sequence>
<dbReference type="InterPro" id="IPR017930">
    <property type="entry name" value="Myb_dom"/>
</dbReference>
<keyword evidence="2" id="KW-0677">Repeat</keyword>
<dbReference type="CDD" id="cd00167">
    <property type="entry name" value="SANT"/>
    <property type="match status" value="2"/>
</dbReference>
<reference evidence="10" key="2">
    <citation type="submission" date="2023-02" db="EMBL/GenBank/DDBJ databases">
        <authorList>
            <person name="Swenson N.G."/>
            <person name="Wegrzyn J.L."/>
            <person name="Mcevoy S.L."/>
        </authorList>
    </citation>
    <scope>NUCLEOTIDE SEQUENCE</scope>
    <source>
        <strain evidence="10">91603</strain>
        <tissue evidence="10">Leaf</tissue>
    </source>
</reference>
<dbReference type="Gene3D" id="1.10.10.60">
    <property type="entry name" value="Homeodomain-like"/>
    <property type="match status" value="2"/>
</dbReference>
<feature type="domain" description="Myb-like" evidence="8">
    <location>
        <begin position="67"/>
        <end position="117"/>
    </location>
</feature>
<keyword evidence="6" id="KW-0539">Nucleus</keyword>
<evidence type="ECO:0000256" key="4">
    <source>
        <dbReference type="ARBA" id="ARBA00023125"/>
    </source>
</evidence>
<dbReference type="Proteomes" id="UP001064489">
    <property type="component" value="Chromosome 2"/>
</dbReference>
<keyword evidence="3" id="KW-0805">Transcription regulation</keyword>
<dbReference type="SUPFAM" id="SSF46689">
    <property type="entry name" value="Homeodomain-like"/>
    <property type="match status" value="1"/>
</dbReference>
<dbReference type="GO" id="GO:0005634">
    <property type="term" value="C:nucleus"/>
    <property type="evidence" value="ECO:0007669"/>
    <property type="project" value="UniProtKB-SubCell"/>
</dbReference>
<reference evidence="10" key="1">
    <citation type="journal article" date="2022" name="Plant J.">
        <title>Strategies of tolerance reflected in two North American maple genomes.</title>
        <authorList>
            <person name="McEvoy S.L."/>
            <person name="Sezen U.U."/>
            <person name="Trouern-Trend A."/>
            <person name="McMahon S.M."/>
            <person name="Schaberg P.G."/>
            <person name="Yang J."/>
            <person name="Wegrzyn J.L."/>
            <person name="Swenson N.G."/>
        </authorList>
    </citation>
    <scope>NUCLEOTIDE SEQUENCE</scope>
    <source>
        <strain evidence="10">91603</strain>
    </source>
</reference>
<comment type="subcellular location">
    <subcellularLocation>
        <location evidence="1">Nucleus</location>
    </subcellularLocation>
</comment>
<gene>
    <name evidence="10" type="ORF">LWI28_020516</name>
</gene>
<keyword evidence="4" id="KW-0238">DNA-binding</keyword>
<evidence type="ECO:0000256" key="6">
    <source>
        <dbReference type="ARBA" id="ARBA00023242"/>
    </source>
</evidence>
<dbReference type="InterPro" id="IPR001005">
    <property type="entry name" value="SANT/Myb"/>
</dbReference>
<name>A0AAD5NJD9_ACENE</name>
<evidence type="ECO:0000259" key="8">
    <source>
        <dbReference type="PROSITE" id="PS50090"/>
    </source>
</evidence>
<dbReference type="Gene3D" id="3.30.70.100">
    <property type="match status" value="1"/>
</dbReference>
<comment type="caution">
    <text evidence="10">The sequence shown here is derived from an EMBL/GenBank/DDBJ whole genome shotgun (WGS) entry which is preliminary data.</text>
</comment>
<keyword evidence="11" id="KW-1185">Reference proteome</keyword>
<dbReference type="FunFam" id="1.10.10.60:FF:000001">
    <property type="entry name" value="MYB-related transcription factor"/>
    <property type="match status" value="1"/>
</dbReference>
<keyword evidence="5" id="KW-0804">Transcription</keyword>
<organism evidence="10 11">
    <name type="scientific">Acer negundo</name>
    <name type="common">Box elder</name>
    <dbReference type="NCBI Taxonomy" id="4023"/>
    <lineage>
        <taxon>Eukaryota</taxon>
        <taxon>Viridiplantae</taxon>
        <taxon>Streptophyta</taxon>
        <taxon>Embryophyta</taxon>
        <taxon>Tracheophyta</taxon>
        <taxon>Spermatophyta</taxon>
        <taxon>Magnoliopsida</taxon>
        <taxon>eudicotyledons</taxon>
        <taxon>Gunneridae</taxon>
        <taxon>Pentapetalae</taxon>
        <taxon>rosids</taxon>
        <taxon>malvids</taxon>
        <taxon>Sapindales</taxon>
        <taxon>Sapindaceae</taxon>
        <taxon>Hippocastanoideae</taxon>
        <taxon>Acereae</taxon>
        <taxon>Acer</taxon>
    </lineage>
</organism>
<feature type="region of interest" description="Disordered" evidence="7">
    <location>
        <begin position="296"/>
        <end position="322"/>
    </location>
</feature>
<evidence type="ECO:0000256" key="2">
    <source>
        <dbReference type="ARBA" id="ARBA00022737"/>
    </source>
</evidence>
<evidence type="ECO:0000259" key="9">
    <source>
        <dbReference type="PROSITE" id="PS51294"/>
    </source>
</evidence>
<protein>
    <submittedName>
        <fullName evidence="10">Uncharacterized protein</fullName>
    </submittedName>
</protein>
<dbReference type="EMBL" id="JAJSOW010000106">
    <property type="protein sequence ID" value="KAI9161769.1"/>
    <property type="molecule type" value="Genomic_DNA"/>
</dbReference>
<dbReference type="PANTHER" id="PTHR47997">
    <property type="entry name" value="MYB DOMAIN PROTEIN 55"/>
    <property type="match status" value="1"/>
</dbReference>
<feature type="domain" description="Myb-like" evidence="8">
    <location>
        <begin position="13"/>
        <end position="66"/>
    </location>
</feature>
<evidence type="ECO:0000313" key="11">
    <source>
        <dbReference type="Proteomes" id="UP001064489"/>
    </source>
</evidence>
<dbReference type="SMART" id="SM00717">
    <property type="entry name" value="SANT"/>
    <property type="match status" value="2"/>
</dbReference>
<dbReference type="AlphaFoldDB" id="A0AAD5NJD9"/>